<dbReference type="GO" id="GO:0007165">
    <property type="term" value="P:signal transduction"/>
    <property type="evidence" value="ECO:0007669"/>
    <property type="project" value="UniProtKB-KW"/>
</dbReference>
<comment type="subcellular location">
    <subcellularLocation>
        <location evidence="1">Membrane</location>
        <topology evidence="1">Multi-pass membrane protein</topology>
    </subcellularLocation>
</comment>
<evidence type="ECO:0000256" key="8">
    <source>
        <dbReference type="SAM" id="Phobius"/>
    </source>
</evidence>
<evidence type="ECO:0000256" key="7">
    <source>
        <dbReference type="SAM" id="MobiDB-lite"/>
    </source>
</evidence>
<dbReference type="GO" id="GO:0006935">
    <property type="term" value="P:chemotaxis"/>
    <property type="evidence" value="ECO:0007669"/>
    <property type="project" value="UniProtKB-ARBA"/>
</dbReference>
<dbReference type="EMBL" id="SMDC01000001">
    <property type="protein sequence ID" value="TCW39630.1"/>
    <property type="molecule type" value="Genomic_DNA"/>
</dbReference>
<evidence type="ECO:0000259" key="9">
    <source>
        <dbReference type="PROSITE" id="PS50111"/>
    </source>
</evidence>
<reference evidence="10 11" key="1">
    <citation type="submission" date="2019-03" db="EMBL/GenBank/DDBJ databases">
        <title>Genomic Encyclopedia of Type Strains, Phase IV (KMG-IV): sequencing the most valuable type-strain genomes for metagenomic binning, comparative biology and taxonomic classification.</title>
        <authorList>
            <person name="Goeker M."/>
        </authorList>
    </citation>
    <scope>NUCLEOTIDE SEQUENCE [LARGE SCALE GENOMIC DNA]</scope>
    <source>
        <strain evidence="10 11">DSM 203</strain>
    </source>
</reference>
<dbReference type="InterPro" id="IPR004089">
    <property type="entry name" value="MCPsignal_dom"/>
</dbReference>
<dbReference type="PANTHER" id="PTHR32089">
    <property type="entry name" value="METHYL-ACCEPTING CHEMOTAXIS PROTEIN MCPB"/>
    <property type="match status" value="1"/>
</dbReference>
<protein>
    <submittedName>
        <fullName evidence="10">Methyl-accepting chemotaxis protein</fullName>
    </submittedName>
</protein>
<dbReference type="RefSeq" id="WP_123139293.1">
    <property type="nucleotide sequence ID" value="NZ_NRRH01000057.1"/>
</dbReference>
<feature type="compositionally biased region" description="Basic and acidic residues" evidence="7">
    <location>
        <begin position="407"/>
        <end position="419"/>
    </location>
</feature>
<evidence type="ECO:0000313" key="11">
    <source>
        <dbReference type="Proteomes" id="UP000295247"/>
    </source>
</evidence>
<dbReference type="Proteomes" id="UP000295247">
    <property type="component" value="Unassembled WGS sequence"/>
</dbReference>
<evidence type="ECO:0000313" key="10">
    <source>
        <dbReference type="EMBL" id="TCW39630.1"/>
    </source>
</evidence>
<evidence type="ECO:0000256" key="4">
    <source>
        <dbReference type="ARBA" id="ARBA00023136"/>
    </source>
</evidence>
<feature type="transmembrane region" description="Helical" evidence="8">
    <location>
        <begin position="27"/>
        <end position="47"/>
    </location>
</feature>
<dbReference type="SUPFAM" id="SSF58104">
    <property type="entry name" value="Methyl-accepting chemotaxis protein (MCP) signaling domain"/>
    <property type="match status" value="1"/>
</dbReference>
<organism evidence="10 11">
    <name type="scientific">Marichromatium gracile</name>
    <name type="common">Chromatium gracile</name>
    <dbReference type="NCBI Taxonomy" id="1048"/>
    <lineage>
        <taxon>Bacteria</taxon>
        <taxon>Pseudomonadati</taxon>
        <taxon>Pseudomonadota</taxon>
        <taxon>Gammaproteobacteria</taxon>
        <taxon>Chromatiales</taxon>
        <taxon>Chromatiaceae</taxon>
        <taxon>Marichromatium</taxon>
    </lineage>
</organism>
<feature type="region of interest" description="Disordered" evidence="7">
    <location>
        <begin position="397"/>
        <end position="419"/>
    </location>
</feature>
<evidence type="ECO:0000256" key="6">
    <source>
        <dbReference type="PROSITE-ProRule" id="PRU00284"/>
    </source>
</evidence>
<comment type="caution">
    <text evidence="10">The sequence shown here is derived from an EMBL/GenBank/DDBJ whole genome shotgun (WGS) entry which is preliminary data.</text>
</comment>
<dbReference type="SMART" id="SM00283">
    <property type="entry name" value="MA"/>
    <property type="match status" value="1"/>
</dbReference>
<keyword evidence="4 8" id="KW-0472">Membrane</keyword>
<keyword evidence="5 6" id="KW-0807">Transducer</keyword>
<name>A0A4V2WAK4_MARGR</name>
<keyword evidence="2 8" id="KW-0812">Transmembrane</keyword>
<evidence type="ECO:0000256" key="2">
    <source>
        <dbReference type="ARBA" id="ARBA00022692"/>
    </source>
</evidence>
<evidence type="ECO:0000256" key="5">
    <source>
        <dbReference type="ARBA" id="ARBA00023224"/>
    </source>
</evidence>
<gene>
    <name evidence="10" type="ORF">EDC29_10142</name>
</gene>
<evidence type="ECO:0000256" key="3">
    <source>
        <dbReference type="ARBA" id="ARBA00022989"/>
    </source>
</evidence>
<dbReference type="PANTHER" id="PTHR32089:SF119">
    <property type="entry name" value="METHYL-ACCEPTING CHEMOTAXIS PROTEIN CTPL"/>
    <property type="match status" value="1"/>
</dbReference>
<dbReference type="Pfam" id="PF00015">
    <property type="entry name" value="MCPsignal"/>
    <property type="match status" value="1"/>
</dbReference>
<feature type="transmembrane region" description="Helical" evidence="8">
    <location>
        <begin position="59"/>
        <end position="82"/>
    </location>
</feature>
<dbReference type="Gene3D" id="1.10.287.950">
    <property type="entry name" value="Methyl-accepting chemotaxis protein"/>
    <property type="match status" value="1"/>
</dbReference>
<proteinExistence type="predicted"/>
<feature type="domain" description="Methyl-accepting transducer" evidence="9">
    <location>
        <begin position="106"/>
        <end position="287"/>
    </location>
</feature>
<dbReference type="AlphaFoldDB" id="A0A4V2WAK4"/>
<accession>A0A4V2WAK4</accession>
<dbReference type="PROSITE" id="PS50111">
    <property type="entry name" value="CHEMOTAXIS_TRANSDUC_2"/>
    <property type="match status" value="1"/>
</dbReference>
<dbReference type="GO" id="GO:0016020">
    <property type="term" value="C:membrane"/>
    <property type="evidence" value="ECO:0007669"/>
    <property type="project" value="UniProtKB-SubCell"/>
</dbReference>
<keyword evidence="3 8" id="KW-1133">Transmembrane helix</keyword>
<evidence type="ECO:0000256" key="1">
    <source>
        <dbReference type="ARBA" id="ARBA00004141"/>
    </source>
</evidence>
<sequence>MPITNQHQVVIDANLAQARMLRRTMGWINLLGSLAITILVYLTHDWLNLGLQTAGSNAALIHALIFGGAVLGTNFIAGLVFFRFSFRVNSALCQTWDRVIEEFRQGQQRIQGDKEARALTVEQDQAIEQQLGETVAETEASTLDVIERTTKLNADAAHLLDYLKKSTGNAKSMEEDISGRLEDITEIALLVQQLPTRIQADMEAIEKVLNDIRQLGGLTSSIKQISKKTRLLALNAAIEAARAGEAGRGFAVVAGEVQSLADHATETADTIEDGLNRALQNVEKNLQFTLLEGSEEQLAQASRAVESIHRLRDNYEDMRQFYKVLFSVITHHNTSLADQISDILGLLQYQDVTGQRLERIRTTLNHRASVLVGADDDSRQLPSQLRAVFDEYLRNESSHARSQTSHVTEDPSEPRIELF</sequence>